<name>A0A1K1N6H4_RUMFL</name>
<dbReference type="PROSITE" id="PS00409">
    <property type="entry name" value="PROKAR_NTER_METHYL"/>
    <property type="match status" value="1"/>
</dbReference>
<dbReference type="SUPFAM" id="SSF54523">
    <property type="entry name" value="Pili subunits"/>
    <property type="match status" value="1"/>
</dbReference>
<evidence type="ECO:0000313" key="3">
    <source>
        <dbReference type="Proteomes" id="UP000183461"/>
    </source>
</evidence>
<keyword evidence="1" id="KW-0472">Membrane</keyword>
<dbReference type="InterPro" id="IPR012902">
    <property type="entry name" value="N_methyl_site"/>
</dbReference>
<keyword evidence="1" id="KW-1133">Transmembrane helix</keyword>
<dbReference type="AlphaFoldDB" id="A0A1K1N6H4"/>
<dbReference type="RefSeq" id="WP_072300044.1">
    <property type="nucleotide sequence ID" value="NZ_FPIP01000003.1"/>
</dbReference>
<organism evidence="2 3">
    <name type="scientific">Ruminococcus flavefaciens</name>
    <dbReference type="NCBI Taxonomy" id="1265"/>
    <lineage>
        <taxon>Bacteria</taxon>
        <taxon>Bacillati</taxon>
        <taxon>Bacillota</taxon>
        <taxon>Clostridia</taxon>
        <taxon>Eubacteriales</taxon>
        <taxon>Oscillospiraceae</taxon>
        <taxon>Ruminococcus</taxon>
    </lineage>
</organism>
<evidence type="ECO:0000313" key="2">
    <source>
        <dbReference type="EMBL" id="SFW31032.1"/>
    </source>
</evidence>
<evidence type="ECO:0000256" key="1">
    <source>
        <dbReference type="SAM" id="Phobius"/>
    </source>
</evidence>
<proteinExistence type="predicted"/>
<dbReference type="NCBIfam" id="TIGR02532">
    <property type="entry name" value="IV_pilin_GFxxxE"/>
    <property type="match status" value="1"/>
</dbReference>
<protein>
    <submittedName>
        <fullName evidence="2">Prepilin-type N-terminal cleavage/methylation domain-containing protein</fullName>
    </submittedName>
</protein>
<accession>A0A1K1N6H4</accession>
<keyword evidence="1" id="KW-0812">Transmembrane</keyword>
<dbReference type="EMBL" id="FPIP01000003">
    <property type="protein sequence ID" value="SFW31032.1"/>
    <property type="molecule type" value="Genomic_DNA"/>
</dbReference>
<gene>
    <name evidence="2" type="ORF">SAMN02910280_1775</name>
</gene>
<reference evidence="2 3" key="1">
    <citation type="submission" date="2016-11" db="EMBL/GenBank/DDBJ databases">
        <authorList>
            <person name="Jaros S."/>
            <person name="Januszkiewicz K."/>
            <person name="Wedrychowicz H."/>
        </authorList>
    </citation>
    <scope>NUCLEOTIDE SEQUENCE [LARGE SCALE GENOMIC DNA]</scope>
    <source>
        <strain evidence="2 3">YL228</strain>
    </source>
</reference>
<feature type="transmembrane region" description="Helical" evidence="1">
    <location>
        <begin position="7"/>
        <end position="34"/>
    </location>
</feature>
<dbReference type="Pfam" id="PF07963">
    <property type="entry name" value="N_methyl"/>
    <property type="match status" value="1"/>
</dbReference>
<dbReference type="Gene3D" id="3.30.700.10">
    <property type="entry name" value="Glycoprotein, Type 4 Pilin"/>
    <property type="match status" value="1"/>
</dbReference>
<dbReference type="Proteomes" id="UP000183461">
    <property type="component" value="Unassembled WGS sequence"/>
</dbReference>
<dbReference type="InterPro" id="IPR045584">
    <property type="entry name" value="Pilin-like"/>
</dbReference>
<sequence>MKSRRKGFTLVELVVVIAILGILMAIIIPSWGYFMRRSRERTANAKAKVVFNAAQTEFTRIAQRERRALGVGDTIFQAGSDEVQEAQDSLYVGNGNFYFYWDGTTGHQMDNANPNVISDTNTNENTHLANAINNICGTEGVYKIFVNNYNVQSVIYCNQENGQYKGTYPRTMGSEQITGENTIRNNTVASADMNLIALNPPAATEPAEGT</sequence>